<gene>
    <name evidence="1" type="ORF">Pint_07268</name>
</gene>
<dbReference type="Proteomes" id="UP001163603">
    <property type="component" value="Chromosome 10"/>
</dbReference>
<dbReference type="EMBL" id="CM047745">
    <property type="protein sequence ID" value="KAJ0024826.1"/>
    <property type="molecule type" value="Genomic_DNA"/>
</dbReference>
<organism evidence="1 2">
    <name type="scientific">Pistacia integerrima</name>
    <dbReference type="NCBI Taxonomy" id="434235"/>
    <lineage>
        <taxon>Eukaryota</taxon>
        <taxon>Viridiplantae</taxon>
        <taxon>Streptophyta</taxon>
        <taxon>Embryophyta</taxon>
        <taxon>Tracheophyta</taxon>
        <taxon>Spermatophyta</taxon>
        <taxon>Magnoliopsida</taxon>
        <taxon>eudicotyledons</taxon>
        <taxon>Gunneridae</taxon>
        <taxon>Pentapetalae</taxon>
        <taxon>rosids</taxon>
        <taxon>malvids</taxon>
        <taxon>Sapindales</taxon>
        <taxon>Anacardiaceae</taxon>
        <taxon>Pistacia</taxon>
    </lineage>
</organism>
<sequence length="59" mass="6900">MHGFGFLFNLCTLGAKQKSTTKFAFTLFQNRRSKILDIASSRNNFCSCWMWFVARKETL</sequence>
<proteinExistence type="predicted"/>
<accession>A0ACC0XVU6</accession>
<evidence type="ECO:0000313" key="1">
    <source>
        <dbReference type="EMBL" id="KAJ0024826.1"/>
    </source>
</evidence>
<protein>
    <submittedName>
        <fullName evidence="1">Uncharacterized protein</fullName>
    </submittedName>
</protein>
<keyword evidence="2" id="KW-1185">Reference proteome</keyword>
<comment type="caution">
    <text evidence="1">The sequence shown here is derived from an EMBL/GenBank/DDBJ whole genome shotgun (WGS) entry which is preliminary data.</text>
</comment>
<evidence type="ECO:0000313" key="2">
    <source>
        <dbReference type="Proteomes" id="UP001163603"/>
    </source>
</evidence>
<name>A0ACC0XVU6_9ROSI</name>
<reference evidence="2" key="1">
    <citation type="journal article" date="2023" name="G3 (Bethesda)">
        <title>Genome assembly and association tests identify interacting loci associated with vigor, precocity, and sex in interspecific pistachio rootstocks.</title>
        <authorList>
            <person name="Palmer W."/>
            <person name="Jacygrad E."/>
            <person name="Sagayaradj S."/>
            <person name="Cavanaugh K."/>
            <person name="Han R."/>
            <person name="Bertier L."/>
            <person name="Beede B."/>
            <person name="Kafkas S."/>
            <person name="Golino D."/>
            <person name="Preece J."/>
            <person name="Michelmore R."/>
        </authorList>
    </citation>
    <scope>NUCLEOTIDE SEQUENCE [LARGE SCALE GENOMIC DNA]</scope>
</reference>